<dbReference type="SMART" id="SM00028">
    <property type="entry name" value="TPR"/>
    <property type="match status" value="2"/>
</dbReference>
<feature type="repeat" description="TPR" evidence="4">
    <location>
        <begin position="732"/>
        <end position="765"/>
    </location>
</feature>
<feature type="region of interest" description="Disordered" evidence="5">
    <location>
        <begin position="105"/>
        <end position="150"/>
    </location>
</feature>
<dbReference type="PROSITE" id="PS50297">
    <property type="entry name" value="ANK_REP_REGION"/>
    <property type="match status" value="2"/>
</dbReference>
<gene>
    <name evidence="6" type="ORF">AB1Y20_021001</name>
</gene>
<dbReference type="PANTHER" id="PTHR24198:SF165">
    <property type="entry name" value="ANKYRIN REPEAT-CONTAINING PROTEIN-RELATED"/>
    <property type="match status" value="1"/>
</dbReference>
<feature type="repeat" description="ANK" evidence="3">
    <location>
        <begin position="858"/>
        <end position="890"/>
    </location>
</feature>
<organism evidence="6 7">
    <name type="scientific">Prymnesium parvum</name>
    <name type="common">Toxic golden alga</name>
    <dbReference type="NCBI Taxonomy" id="97485"/>
    <lineage>
        <taxon>Eukaryota</taxon>
        <taxon>Haptista</taxon>
        <taxon>Haptophyta</taxon>
        <taxon>Prymnesiophyceae</taxon>
        <taxon>Prymnesiales</taxon>
        <taxon>Prymnesiaceae</taxon>
        <taxon>Prymnesium</taxon>
    </lineage>
</organism>
<dbReference type="InterPro" id="IPR011990">
    <property type="entry name" value="TPR-like_helical_dom_sf"/>
</dbReference>
<reference evidence="6 7" key="1">
    <citation type="journal article" date="2024" name="Science">
        <title>Giant polyketide synthase enzymes in the biosynthesis of giant marine polyether toxins.</title>
        <authorList>
            <person name="Fallon T.R."/>
            <person name="Shende V.V."/>
            <person name="Wierzbicki I.H."/>
            <person name="Pendleton A.L."/>
            <person name="Watervoot N.F."/>
            <person name="Auber R.P."/>
            <person name="Gonzalez D.J."/>
            <person name="Wisecaver J.H."/>
            <person name="Moore B.S."/>
        </authorList>
    </citation>
    <scope>NUCLEOTIDE SEQUENCE [LARGE SCALE GENOMIC DNA]</scope>
    <source>
        <strain evidence="6 7">12B1</strain>
    </source>
</reference>
<dbReference type="InterPro" id="IPR036770">
    <property type="entry name" value="Ankyrin_rpt-contain_sf"/>
</dbReference>
<dbReference type="AlphaFoldDB" id="A0AB34JL18"/>
<feature type="region of interest" description="Disordered" evidence="5">
    <location>
        <begin position="239"/>
        <end position="333"/>
    </location>
</feature>
<keyword evidence="7" id="KW-1185">Reference proteome</keyword>
<dbReference type="InterPro" id="IPR019734">
    <property type="entry name" value="TPR_rpt"/>
</dbReference>
<accession>A0AB34JL18</accession>
<feature type="repeat" description="ANK" evidence="3">
    <location>
        <begin position="825"/>
        <end position="857"/>
    </location>
</feature>
<keyword evidence="4" id="KW-0802">TPR repeat</keyword>
<evidence type="ECO:0000256" key="4">
    <source>
        <dbReference type="PROSITE-ProRule" id="PRU00339"/>
    </source>
</evidence>
<dbReference type="EMBL" id="JBGBPQ010000007">
    <property type="protein sequence ID" value="KAL1521334.1"/>
    <property type="molecule type" value="Genomic_DNA"/>
</dbReference>
<keyword evidence="1" id="KW-0677">Repeat</keyword>
<dbReference type="PROSITE" id="PS50005">
    <property type="entry name" value="TPR"/>
    <property type="match status" value="1"/>
</dbReference>
<feature type="region of interest" description="Disordered" evidence="5">
    <location>
        <begin position="488"/>
        <end position="538"/>
    </location>
</feature>
<dbReference type="Gene3D" id="1.25.40.10">
    <property type="entry name" value="Tetratricopeptide repeat domain"/>
    <property type="match status" value="1"/>
</dbReference>
<dbReference type="SUPFAM" id="SSF48403">
    <property type="entry name" value="Ankyrin repeat"/>
    <property type="match status" value="1"/>
</dbReference>
<evidence type="ECO:0000256" key="1">
    <source>
        <dbReference type="ARBA" id="ARBA00022737"/>
    </source>
</evidence>
<dbReference type="PANTHER" id="PTHR24198">
    <property type="entry name" value="ANKYRIN REPEAT AND PROTEIN KINASE DOMAIN-CONTAINING PROTEIN"/>
    <property type="match status" value="1"/>
</dbReference>
<feature type="compositionally biased region" description="Low complexity" evidence="5">
    <location>
        <begin position="289"/>
        <end position="307"/>
    </location>
</feature>
<feature type="compositionally biased region" description="Basic and acidic residues" evidence="5">
    <location>
        <begin position="308"/>
        <end position="322"/>
    </location>
</feature>
<dbReference type="SUPFAM" id="SSF48452">
    <property type="entry name" value="TPR-like"/>
    <property type="match status" value="1"/>
</dbReference>
<evidence type="ECO:0000256" key="3">
    <source>
        <dbReference type="PROSITE-ProRule" id="PRU00023"/>
    </source>
</evidence>
<evidence type="ECO:0000313" key="7">
    <source>
        <dbReference type="Proteomes" id="UP001515480"/>
    </source>
</evidence>
<dbReference type="SMART" id="SM00248">
    <property type="entry name" value="ANK"/>
    <property type="match status" value="5"/>
</dbReference>
<dbReference type="Gene3D" id="1.25.40.20">
    <property type="entry name" value="Ankyrin repeat-containing domain"/>
    <property type="match status" value="2"/>
</dbReference>
<dbReference type="PROSITE" id="PS50088">
    <property type="entry name" value="ANK_REPEAT"/>
    <property type="match status" value="2"/>
</dbReference>
<sequence>MWTFELATHGLEGYVFELVSKHLGAFIHLSREQLNVSAWEGEIVFESVRVRPEALLALALPLRLISGHIARLRVRIPWHALRSEPIQLRIEGLVLRVCAEGDSVTKHQPAPGSCHVPEPSPPPHADSTATGNEAPSSAPKKDASRSAGGGGSAGSMGYFERISAAVLHNIAVQVQDCQVHYEATPPGGAGFVACFRVRVLRVLSTDEDWRASFVTAIHGPVRRRITLLGLSITYHQMRLKTSSAHPQQAAEAQLPRQPQPEPRLHSDSPQLSKQPEPQPTPRQDASGKAAPQPAAPQATPPCAGARAAKSERSSSRGTRDSSEGGAAPQAARWLPASPDSVAVEANQSAKWTVDGGAAAAVAAAASAGGVSTSATAPTSAAESSVETEVMLTACDTTVLVLTACAEPPSTLSAKTEVWVWLPALQLKLDETRWQDVFSAFRSTLPGISAHRSSKFDRRVWESNDEHGWWKAELEICGTMPGKNIRCAASAKGSESGKDHAAVPRQAGGRTPTLKAPQFARRPSASDKAPAEPQPLPKEARTNVDGVAADAAVSARPAVAIAVDAVRAVRKSSAPQSTAQRPDGGGECTGDATFFVVGRPGEDQSPCGGEHAGSSDSRDRAAPSSEGTFADFGAGVAGVSEGAADSGGRRDGSGGGVGVCVHVTLEQKRDPGSLPAKLAREAAKLSALSQHISNAPDVAAHYYDRAVMLLSMGYHSEASRDAESCLRLDPSFARARFAKGRALYFLSEFEAAFEQYEAGLKLEPHPKIAAWLATEREKSEYASSSQLGPVALSKLISETIQANDINRLILLLSRCPAPVLDAGLLPRQPPLHVAAAHGQVDCLALLLQRGASIDVLDKEGRTALMVAIESGHSACACELISRGSDVAAVCANGQPLLHKAALCGMGACVSLIVQGACVSGEPVVAMNLIASASTSCIALADFLDKVDAYGCTPAVLAARRAYARPPNLSGLLQCISFCIHHGASTQAASKADGRTVLFYAAAIGATDLITQLLVLRKANPNQRCCCLPGKGHADCYALLLRQLIR</sequence>
<dbReference type="Pfam" id="PF12796">
    <property type="entry name" value="Ank_2"/>
    <property type="match status" value="1"/>
</dbReference>
<proteinExistence type="predicted"/>
<evidence type="ECO:0000256" key="2">
    <source>
        <dbReference type="ARBA" id="ARBA00023043"/>
    </source>
</evidence>
<dbReference type="InterPro" id="IPR002110">
    <property type="entry name" value="Ankyrin_rpt"/>
</dbReference>
<comment type="caution">
    <text evidence="6">The sequence shown here is derived from an EMBL/GenBank/DDBJ whole genome shotgun (WGS) entry which is preliminary data.</text>
</comment>
<feature type="region of interest" description="Disordered" evidence="5">
    <location>
        <begin position="570"/>
        <end position="632"/>
    </location>
</feature>
<evidence type="ECO:0000256" key="5">
    <source>
        <dbReference type="SAM" id="MobiDB-lite"/>
    </source>
</evidence>
<evidence type="ECO:0000313" key="6">
    <source>
        <dbReference type="EMBL" id="KAL1521334.1"/>
    </source>
</evidence>
<name>A0AB34JL18_PRYPA</name>
<evidence type="ECO:0008006" key="8">
    <source>
        <dbReference type="Google" id="ProtNLM"/>
    </source>
</evidence>
<keyword evidence="2 3" id="KW-0040">ANK repeat</keyword>
<protein>
    <recommendedName>
        <fullName evidence="8">Chorein N-terminal domain-containing protein</fullName>
    </recommendedName>
</protein>
<feature type="compositionally biased region" description="Low complexity" evidence="5">
    <location>
        <begin position="246"/>
        <end position="256"/>
    </location>
</feature>
<dbReference type="Proteomes" id="UP001515480">
    <property type="component" value="Unassembled WGS sequence"/>
</dbReference>